<dbReference type="PRINTS" id="PR01590">
    <property type="entry name" value="HTHFIS"/>
</dbReference>
<dbReference type="InterPro" id="IPR002197">
    <property type="entry name" value="HTH_Fis"/>
</dbReference>
<dbReference type="GO" id="GO:0043565">
    <property type="term" value="F:sequence-specific DNA binding"/>
    <property type="evidence" value="ECO:0007669"/>
    <property type="project" value="InterPro"/>
</dbReference>
<evidence type="ECO:0000256" key="1">
    <source>
        <dbReference type="SAM" id="MobiDB-lite"/>
    </source>
</evidence>
<comment type="caution">
    <text evidence="3">The sequence shown here is derived from an EMBL/GenBank/DDBJ whole genome shotgun (WGS) entry which is preliminary data.</text>
</comment>
<dbReference type="PANTHER" id="PTHR32071:SF122">
    <property type="entry name" value="SIGMA FACTOR"/>
    <property type="match status" value="1"/>
</dbReference>
<dbReference type="Pfam" id="PF02954">
    <property type="entry name" value="HTH_8"/>
    <property type="match status" value="1"/>
</dbReference>
<protein>
    <recommendedName>
        <fullName evidence="2">DNA binding HTH domain-containing protein</fullName>
    </recommendedName>
</protein>
<reference evidence="3" key="1">
    <citation type="journal article" date="2014" name="Front. Microbiol.">
        <title>High frequency of phylogenetically diverse reductive dehalogenase-homologous genes in deep subseafloor sedimentary metagenomes.</title>
        <authorList>
            <person name="Kawai M."/>
            <person name="Futagami T."/>
            <person name="Toyoda A."/>
            <person name="Takaki Y."/>
            <person name="Nishi S."/>
            <person name="Hori S."/>
            <person name="Arai W."/>
            <person name="Tsubouchi T."/>
            <person name="Morono Y."/>
            <person name="Uchiyama I."/>
            <person name="Ito T."/>
            <person name="Fujiyama A."/>
            <person name="Inagaki F."/>
            <person name="Takami H."/>
        </authorList>
    </citation>
    <scope>NUCLEOTIDE SEQUENCE</scope>
    <source>
        <strain evidence="3">Expedition CK06-06</strain>
    </source>
</reference>
<evidence type="ECO:0000313" key="3">
    <source>
        <dbReference type="EMBL" id="GAI84418.1"/>
    </source>
</evidence>
<dbReference type="Gene3D" id="1.10.10.60">
    <property type="entry name" value="Homeodomain-like"/>
    <property type="match status" value="1"/>
</dbReference>
<evidence type="ECO:0000259" key="2">
    <source>
        <dbReference type="Pfam" id="PF02954"/>
    </source>
</evidence>
<dbReference type="PANTHER" id="PTHR32071">
    <property type="entry name" value="TRANSCRIPTIONAL REGULATORY PROTEIN"/>
    <property type="match status" value="1"/>
</dbReference>
<dbReference type="SUPFAM" id="SSF46689">
    <property type="entry name" value="Homeodomain-like"/>
    <property type="match status" value="1"/>
</dbReference>
<organism evidence="3">
    <name type="scientific">marine sediment metagenome</name>
    <dbReference type="NCBI Taxonomy" id="412755"/>
    <lineage>
        <taxon>unclassified sequences</taxon>
        <taxon>metagenomes</taxon>
        <taxon>ecological metagenomes</taxon>
    </lineage>
</organism>
<sequence length="89" mass="10313">MLSKDKFIGPDDLPDSVKQDQSQQQKTYKPLSLKEALAEPERNLIRQALEANHWNRQETAKALQINRTTLFKKMKHYGLYAEAERLGLS</sequence>
<proteinExistence type="predicted"/>
<name>X1RUR3_9ZZZZ</name>
<gene>
    <name evidence="3" type="ORF">S12H4_23463</name>
</gene>
<dbReference type="InterPro" id="IPR009057">
    <property type="entry name" value="Homeodomain-like_sf"/>
</dbReference>
<feature type="region of interest" description="Disordered" evidence="1">
    <location>
        <begin position="1"/>
        <end position="30"/>
    </location>
</feature>
<dbReference type="AlphaFoldDB" id="X1RUR3"/>
<accession>X1RUR3</accession>
<dbReference type="EMBL" id="BARW01012469">
    <property type="protein sequence ID" value="GAI84418.1"/>
    <property type="molecule type" value="Genomic_DNA"/>
</dbReference>
<feature type="domain" description="DNA binding HTH" evidence="2">
    <location>
        <begin position="37"/>
        <end position="77"/>
    </location>
</feature>